<organism evidence="2 3">
    <name type="scientific">Strongyloides venezuelensis</name>
    <name type="common">Threadworm</name>
    <dbReference type="NCBI Taxonomy" id="75913"/>
    <lineage>
        <taxon>Eukaryota</taxon>
        <taxon>Metazoa</taxon>
        <taxon>Ecdysozoa</taxon>
        <taxon>Nematoda</taxon>
        <taxon>Chromadorea</taxon>
        <taxon>Rhabditida</taxon>
        <taxon>Tylenchina</taxon>
        <taxon>Panagrolaimomorpha</taxon>
        <taxon>Strongyloidoidea</taxon>
        <taxon>Strongyloididae</taxon>
        <taxon>Strongyloides</taxon>
    </lineage>
</organism>
<reference evidence="2" key="1">
    <citation type="submission" date="2014-07" db="EMBL/GenBank/DDBJ databases">
        <authorList>
            <person name="Martin A.A"/>
            <person name="De Silva N."/>
        </authorList>
    </citation>
    <scope>NUCLEOTIDE SEQUENCE</scope>
</reference>
<dbReference type="WBParaSite" id="SVE_0797800.1">
    <property type="protein sequence ID" value="SVE_0797800.1"/>
    <property type="gene ID" value="SVE_0797800"/>
</dbReference>
<keyword evidence="1" id="KW-0812">Transmembrane</keyword>
<evidence type="ECO:0000313" key="3">
    <source>
        <dbReference type="WBParaSite" id="SVE_0797800.1"/>
    </source>
</evidence>
<evidence type="ECO:0000313" key="2">
    <source>
        <dbReference type="Proteomes" id="UP000035680"/>
    </source>
</evidence>
<sequence length="138" mass="16022">MGAYPSVVVKEVVNVNNDNIQGNGTVSHVLPPHIQHAVINTVYLWIKEVIFFLEIITLIMFLFRCFVRNNIFCCFFKYFCMKKKQKNQSAEPVFLENGNRVDIQLNTIAALGSLKEDVKEIKRELFRALEIRKLICKN</sequence>
<dbReference type="AlphaFoldDB" id="A0A0K0FGH6"/>
<name>A0A0K0FGH6_STRVS</name>
<keyword evidence="1" id="KW-0472">Membrane</keyword>
<proteinExistence type="predicted"/>
<accession>A0A0K0FGH6</accession>
<protein>
    <submittedName>
        <fullName evidence="3">Uncharacterized protein</fullName>
    </submittedName>
</protein>
<reference evidence="3" key="2">
    <citation type="submission" date="2015-08" db="UniProtKB">
        <authorList>
            <consortium name="WormBaseParasite"/>
        </authorList>
    </citation>
    <scope>IDENTIFICATION</scope>
</reference>
<keyword evidence="1" id="KW-1133">Transmembrane helix</keyword>
<keyword evidence="2" id="KW-1185">Reference proteome</keyword>
<feature type="transmembrane region" description="Helical" evidence="1">
    <location>
        <begin position="49"/>
        <end position="67"/>
    </location>
</feature>
<evidence type="ECO:0000256" key="1">
    <source>
        <dbReference type="SAM" id="Phobius"/>
    </source>
</evidence>
<dbReference type="Proteomes" id="UP000035680">
    <property type="component" value="Unassembled WGS sequence"/>
</dbReference>